<comment type="caution">
    <text evidence="1">The sequence shown here is derived from an EMBL/GenBank/DDBJ whole genome shotgun (WGS) entry which is preliminary data.</text>
</comment>
<sequence>MLLGAAFLFATVAVAIPASSPFPYNSQPYARHSRRAAANESSLEVDLGYAIYRGSYNNETQLNEFKGFEHQTNCSEETGCPVLVWIHNGGYGQGAGGNDLAPLITTNDNGFIGVGMNYRLGAFGFLSSDEVHRRGVANAGLLDQQLALHWVQQYIHLFGGDASRVTIFGESAGAGSVMLHDIAYGGTLGMSLFRNSITASPYLVFQYDYNGWQPSQAYYALAAAAGCDTMNAYLNNAPFRNNNSMQIFDCLQQADSATLMEASAQVSQSGSWSTFAFLPVTDGVFIQERPSKALMEGKVNGLNHVAGANALEGAAWVPPIIDTAKDLVHYLEDTFPMFSNNDIATLLYYYKTDNASTDPDAPLWATAGDYGPTTLNQSSAYTGQQQRAVAIYGETTFICPSYWLAEAYSDNVYTGGKGWKYQFSIPPAWHGNDGGAYFQYPDRVTYYSADSVYAFEKMIGNVVLHDHPSMSSEIVNGIALGNDTYNPASEWPQYTMYDPQMMDFNTTCPQTINRGGLEYCVGPNEINTFRLVDGFGWEGGRGLRCDFWKLMGELVPE</sequence>
<dbReference type="EMBL" id="JAUTXU010000019">
    <property type="protein sequence ID" value="KAK3721131.1"/>
    <property type="molecule type" value="Genomic_DNA"/>
</dbReference>
<reference evidence="1" key="1">
    <citation type="submission" date="2023-07" db="EMBL/GenBank/DDBJ databases">
        <title>Black Yeasts Isolated from many extreme environments.</title>
        <authorList>
            <person name="Coleine C."/>
            <person name="Stajich J.E."/>
            <person name="Selbmann L."/>
        </authorList>
    </citation>
    <scope>NUCLEOTIDE SEQUENCE</scope>
    <source>
        <strain evidence="1">CCFEE 5714</strain>
    </source>
</reference>
<accession>A0ACC3NQW8</accession>
<dbReference type="Proteomes" id="UP001281147">
    <property type="component" value="Unassembled WGS sequence"/>
</dbReference>
<organism evidence="1 2">
    <name type="scientific">Vermiconidia calcicola</name>
    <dbReference type="NCBI Taxonomy" id="1690605"/>
    <lineage>
        <taxon>Eukaryota</taxon>
        <taxon>Fungi</taxon>
        <taxon>Dikarya</taxon>
        <taxon>Ascomycota</taxon>
        <taxon>Pezizomycotina</taxon>
        <taxon>Dothideomycetes</taxon>
        <taxon>Dothideomycetidae</taxon>
        <taxon>Mycosphaerellales</taxon>
        <taxon>Extremaceae</taxon>
        <taxon>Vermiconidia</taxon>
    </lineage>
</organism>
<keyword evidence="2" id="KW-1185">Reference proteome</keyword>
<gene>
    <name evidence="1" type="ORF">LTR37_003421</name>
</gene>
<evidence type="ECO:0000313" key="1">
    <source>
        <dbReference type="EMBL" id="KAK3721131.1"/>
    </source>
</evidence>
<evidence type="ECO:0000313" key="2">
    <source>
        <dbReference type="Proteomes" id="UP001281147"/>
    </source>
</evidence>
<name>A0ACC3NQW8_9PEZI</name>
<protein>
    <submittedName>
        <fullName evidence="1">Uncharacterized protein</fullName>
    </submittedName>
</protein>
<proteinExistence type="predicted"/>